<protein>
    <submittedName>
        <fullName evidence="1">Uncharacterized protein</fullName>
    </submittedName>
</protein>
<organism evidence="1 2">
    <name type="scientific">Streptacidiphilus cavernicola</name>
    <dbReference type="NCBI Taxonomy" id="3342716"/>
    <lineage>
        <taxon>Bacteria</taxon>
        <taxon>Bacillati</taxon>
        <taxon>Actinomycetota</taxon>
        <taxon>Actinomycetes</taxon>
        <taxon>Kitasatosporales</taxon>
        <taxon>Streptomycetaceae</taxon>
        <taxon>Streptacidiphilus</taxon>
    </lineage>
</organism>
<name>A0ABV6VZ40_9ACTN</name>
<keyword evidence="2" id="KW-1185">Reference proteome</keyword>
<sequence length="251" mass="26489">MLPMYRYSYTQQQAALIESAKSAATAGCMRGYGFTYSLVPAAASPSYSDRRYGLADVAEARAYGYALPGGGSGAASVPPLTESEEVALMGNLKNPFAPVDEKVDGKQVPVGGCTMAATQLVMGAQPPTDAQQAAERISMDGFQQAAQAPAVKHAVALWQQCMKASGYQVKSPLDIVDELKLSTVGKPGPNEVRVAVADASCHASVRLGPVWFDAETSIEKGMISKQSALLGKLFAYHREVLLRATGIVGKR</sequence>
<accession>A0ABV6VZ40</accession>
<proteinExistence type="predicted"/>
<dbReference type="EMBL" id="JBHFAB010000015">
    <property type="protein sequence ID" value="MFC1419014.1"/>
    <property type="molecule type" value="Genomic_DNA"/>
</dbReference>
<dbReference type="Proteomes" id="UP001592531">
    <property type="component" value="Unassembled WGS sequence"/>
</dbReference>
<dbReference type="RefSeq" id="WP_380537892.1">
    <property type="nucleotide sequence ID" value="NZ_JBHFAB010000015.1"/>
</dbReference>
<evidence type="ECO:0000313" key="2">
    <source>
        <dbReference type="Proteomes" id="UP001592531"/>
    </source>
</evidence>
<gene>
    <name evidence="1" type="ORF">ACEZDE_20610</name>
</gene>
<comment type="caution">
    <text evidence="1">The sequence shown here is derived from an EMBL/GenBank/DDBJ whole genome shotgun (WGS) entry which is preliminary data.</text>
</comment>
<evidence type="ECO:0000313" key="1">
    <source>
        <dbReference type="EMBL" id="MFC1419014.1"/>
    </source>
</evidence>
<reference evidence="1 2" key="1">
    <citation type="submission" date="2024-09" db="EMBL/GenBank/DDBJ databases">
        <authorList>
            <person name="Lee S.D."/>
        </authorList>
    </citation>
    <scope>NUCLEOTIDE SEQUENCE [LARGE SCALE GENOMIC DNA]</scope>
    <source>
        <strain evidence="1 2">N8-3</strain>
    </source>
</reference>